<dbReference type="InterPro" id="IPR017927">
    <property type="entry name" value="FAD-bd_FR_type"/>
</dbReference>
<sequence>MRLFSHAQRPVHLGPYPSERLGRTQDLPDLTRVRGNGTLRESFDNDPLHLGKTVSDYMCALDAVRDGDHNPLGADIPESPRERAQHMKAAGYFLDSALVGICALDDAHRLAEPVEHPLLRTTSYAHSEEKLRLRFNPGAVIRQMGRALELADRPLDHHTHAVVFLVEYPRDPGIDEPGAEWITDLQEWRAALRSAETAAVMANYLRVLGYEARSHTATTTNFDLNRLAVSAGLARVGQDGEIANPFIGPRFGLAAVTTTLEMEPDAPLRAQGLADRMRAKGAAWWVGYGSPKNARNSVDFAKRNFKDSRYPVEKLKRVEKTTTYIDEDRIPRVPKSSEFFLRAAFGDLGKAPMEASKDGYSVAKAPLAAALRLALNTYSLLQRGEEASERAKGYEDPKRNADLIKATMHFLGADICGISRAPDWVWYSHRQDGSEMKVQHPLAVSVMIDQGYETMDGASGDDWISSAQSMRTYMRAGLMCGVVAQHLRYLGFSATAHSAADSDVIQTPLVLLAGLGEVSRIGETILNPFLGPRLKTGILTTDFPMDVDQPIDFGLQKFCGSCNKCARECPSGAISSGPKVMFNGYEIWKADVEKCTRYRVTNLGGSMCGRCMKTCPWNLEGLVREAPFRWAAMNFPSAAKLIARLDDAVGRGKINPVKKWWWDIANDGTGKVVKAAETNRRDLNRHIDLKYEDQTLAAYPAPLAPPPLPMPSPVDREAGIAAYKALLDPQDYQDRVRRGETEGLTPGLTRLSGPAPVIVARVKRRWRSSADGKIDLFEIETRDGSPMPPFTAGAHIDITVTPQYIRQFSLAGDPAKLDTYLVGILREDEGRGGSKKIHQMLKPGAPVVISQPRNHFPVIAEARRHLLLAGGIGVTPLIAMGHELHRAGADFILYYKARTRAQAAFIAELEQVPWLDRVRFHFSDENRLDIADVLGDYRPGDHLYTCGPSLFMDAIFETAEAKGWQEDALHREYFSVPDGMDYENHPFTLELAKSGTVIEVPADLKATEALEKAGYTVDVKCSDGLCGVCSAGYLSGEVEHRDFVLSKEQRQKRMILCCSRAAAADGRIVLDL</sequence>
<evidence type="ECO:0000256" key="3">
    <source>
        <dbReference type="ARBA" id="ARBA00022723"/>
    </source>
</evidence>
<dbReference type="InterPro" id="IPR001041">
    <property type="entry name" value="2Fe-2S_ferredoxin-type"/>
</dbReference>
<dbReference type="InterPro" id="IPR017938">
    <property type="entry name" value="Riboflavin_synthase-like_b-brl"/>
</dbReference>
<protein>
    <submittedName>
        <fullName evidence="11">Oxidoreductase, NAD-binding/iron-sulfur cluster-binding protein</fullName>
    </submittedName>
</protein>
<keyword evidence="6" id="KW-0411">Iron-sulfur</keyword>
<evidence type="ECO:0000256" key="5">
    <source>
        <dbReference type="ARBA" id="ARBA00023004"/>
    </source>
</evidence>
<dbReference type="eggNOG" id="COG1600">
    <property type="taxonomic scope" value="Bacteria"/>
</dbReference>
<dbReference type="InterPro" id="IPR039261">
    <property type="entry name" value="FNR_nucleotide-bd"/>
</dbReference>
<accession>K2N9Q3</accession>
<dbReference type="STRING" id="391937.NA2_00780"/>
<reference evidence="11 12" key="1">
    <citation type="journal article" date="2012" name="J. Bacteriol.">
        <title>Genome Sequence of Nitratireductor pacificus Type Strain pht-3B.</title>
        <authorList>
            <person name="Lai Q."/>
            <person name="Li G."/>
            <person name="Shao Z."/>
        </authorList>
    </citation>
    <scope>NUCLEOTIDE SEQUENCE [LARGE SCALE GENOMIC DNA]</scope>
    <source>
        <strain evidence="12">pht-3B</strain>
    </source>
</reference>
<dbReference type="SUPFAM" id="SSF54292">
    <property type="entry name" value="2Fe-2S ferredoxin-like"/>
    <property type="match status" value="1"/>
</dbReference>
<dbReference type="SUPFAM" id="SSF54862">
    <property type="entry name" value="4Fe-4S ferredoxins"/>
    <property type="match status" value="1"/>
</dbReference>
<dbReference type="PANTHER" id="PTHR47354">
    <property type="entry name" value="NADH OXIDOREDUCTASE HCR"/>
    <property type="match status" value="1"/>
</dbReference>
<dbReference type="GO" id="GO:0046872">
    <property type="term" value="F:metal ion binding"/>
    <property type="evidence" value="ECO:0007669"/>
    <property type="project" value="UniProtKB-KW"/>
</dbReference>
<dbReference type="Pfam" id="PF00111">
    <property type="entry name" value="Fer2"/>
    <property type="match status" value="1"/>
</dbReference>
<feature type="region of interest" description="Disordered" evidence="7">
    <location>
        <begin position="1"/>
        <end position="30"/>
    </location>
</feature>
<evidence type="ECO:0000256" key="4">
    <source>
        <dbReference type="ARBA" id="ARBA00023002"/>
    </source>
</evidence>
<dbReference type="InterPro" id="IPR006058">
    <property type="entry name" value="2Fe2S_fd_BS"/>
</dbReference>
<dbReference type="CDD" id="cd06185">
    <property type="entry name" value="PDR_like"/>
    <property type="match status" value="1"/>
</dbReference>
<keyword evidence="5" id="KW-0408">Iron</keyword>
<dbReference type="PROSITE" id="PS51384">
    <property type="entry name" value="FAD_FR"/>
    <property type="match status" value="1"/>
</dbReference>
<gene>
    <name evidence="11" type="ORF">NA2_00780</name>
</gene>
<feature type="domain" description="2Fe-2S ferredoxin-type" evidence="8">
    <location>
        <begin position="985"/>
        <end position="1072"/>
    </location>
</feature>
<dbReference type="CDD" id="cd00207">
    <property type="entry name" value="fer2"/>
    <property type="match status" value="1"/>
</dbReference>
<comment type="caution">
    <text evidence="11">The sequence shown here is derived from an EMBL/GenBank/DDBJ whole genome shotgun (WGS) entry which is preliminary data.</text>
</comment>
<keyword evidence="12" id="KW-1185">Reference proteome</keyword>
<dbReference type="SUPFAM" id="SSF63380">
    <property type="entry name" value="Riboflavin synthase domain-like"/>
    <property type="match status" value="1"/>
</dbReference>
<dbReference type="GO" id="GO:0051537">
    <property type="term" value="F:2 iron, 2 sulfur cluster binding"/>
    <property type="evidence" value="ECO:0007669"/>
    <property type="project" value="UniProtKB-KW"/>
</dbReference>
<dbReference type="EMBL" id="AMRM01000001">
    <property type="protein sequence ID" value="EKF20868.1"/>
    <property type="molecule type" value="Genomic_DNA"/>
</dbReference>
<evidence type="ECO:0000256" key="1">
    <source>
        <dbReference type="ARBA" id="ARBA00022630"/>
    </source>
</evidence>
<dbReference type="PROSITE" id="PS51379">
    <property type="entry name" value="4FE4S_FER_2"/>
    <property type="match status" value="1"/>
</dbReference>
<evidence type="ECO:0000313" key="12">
    <source>
        <dbReference type="Proteomes" id="UP000006786"/>
    </source>
</evidence>
<dbReference type="PROSITE" id="PS51085">
    <property type="entry name" value="2FE2S_FER_2"/>
    <property type="match status" value="1"/>
</dbReference>
<evidence type="ECO:0000313" key="11">
    <source>
        <dbReference type="EMBL" id="EKF20868.1"/>
    </source>
</evidence>
<feature type="domain" description="4Fe-4S ferredoxin-type" evidence="9">
    <location>
        <begin position="549"/>
        <end position="579"/>
    </location>
</feature>
<dbReference type="Gene3D" id="2.40.30.10">
    <property type="entry name" value="Translation factors"/>
    <property type="match status" value="1"/>
</dbReference>
<dbReference type="Gene3D" id="3.40.50.80">
    <property type="entry name" value="Nucleotide-binding domain of ferredoxin-NADP reductase (FNR) module"/>
    <property type="match status" value="1"/>
</dbReference>
<dbReference type="AlphaFoldDB" id="K2N9Q3"/>
<dbReference type="RefSeq" id="WP_008593084.1">
    <property type="nucleotide sequence ID" value="NZ_AMRM01000001.1"/>
</dbReference>
<evidence type="ECO:0000256" key="2">
    <source>
        <dbReference type="ARBA" id="ARBA00022714"/>
    </source>
</evidence>
<organism evidence="11 12">
    <name type="scientific">Nitratireductor pacificus pht-3B</name>
    <dbReference type="NCBI Taxonomy" id="391937"/>
    <lineage>
        <taxon>Bacteria</taxon>
        <taxon>Pseudomonadati</taxon>
        <taxon>Pseudomonadota</taxon>
        <taxon>Alphaproteobacteria</taxon>
        <taxon>Hyphomicrobiales</taxon>
        <taxon>Phyllobacteriaceae</taxon>
        <taxon>Nitratireductor</taxon>
    </lineage>
</organism>
<dbReference type="InterPro" id="IPR036010">
    <property type="entry name" value="2Fe-2S_ferredoxin-like_sf"/>
</dbReference>
<dbReference type="PRINTS" id="PR00409">
    <property type="entry name" value="PHDIOXRDTASE"/>
</dbReference>
<evidence type="ECO:0000256" key="7">
    <source>
        <dbReference type="SAM" id="MobiDB-lite"/>
    </source>
</evidence>
<dbReference type="PATRIC" id="fig|391937.3.peg.160"/>
<keyword evidence="4" id="KW-0560">Oxidoreductase</keyword>
<dbReference type="PROSITE" id="PS00198">
    <property type="entry name" value="4FE4S_FER_1"/>
    <property type="match status" value="1"/>
</dbReference>
<keyword evidence="2" id="KW-0001">2Fe-2S</keyword>
<dbReference type="InterPro" id="IPR012675">
    <property type="entry name" value="Beta-grasp_dom_sf"/>
</dbReference>
<keyword evidence="1" id="KW-0285">Flavoprotein</keyword>
<dbReference type="InterPro" id="IPR017896">
    <property type="entry name" value="4Fe4S_Fe-S-bd"/>
</dbReference>
<dbReference type="PANTHER" id="PTHR47354:SF1">
    <property type="entry name" value="CARNITINE MONOOXYGENASE REDUCTASE SUBUNIT"/>
    <property type="match status" value="1"/>
</dbReference>
<dbReference type="InterPro" id="IPR017900">
    <property type="entry name" value="4Fe4S_Fe_S_CS"/>
</dbReference>
<proteinExistence type="predicted"/>
<dbReference type="GO" id="GO:0016491">
    <property type="term" value="F:oxidoreductase activity"/>
    <property type="evidence" value="ECO:0007669"/>
    <property type="project" value="UniProtKB-KW"/>
</dbReference>
<keyword evidence="3" id="KW-0479">Metal-binding</keyword>
<dbReference type="Proteomes" id="UP000006786">
    <property type="component" value="Unassembled WGS sequence"/>
</dbReference>
<dbReference type="Pfam" id="PF13484">
    <property type="entry name" value="Fer4_16"/>
    <property type="match status" value="1"/>
</dbReference>
<evidence type="ECO:0000259" key="8">
    <source>
        <dbReference type="PROSITE" id="PS51085"/>
    </source>
</evidence>
<dbReference type="InterPro" id="IPR050415">
    <property type="entry name" value="MRET"/>
</dbReference>
<evidence type="ECO:0000259" key="10">
    <source>
        <dbReference type="PROSITE" id="PS51384"/>
    </source>
</evidence>
<feature type="domain" description="FAD-binding FR-type" evidence="10">
    <location>
        <begin position="752"/>
        <end position="859"/>
    </location>
</feature>
<dbReference type="OrthoDB" id="9792185at2"/>
<dbReference type="PROSITE" id="PS00197">
    <property type="entry name" value="2FE2S_FER_1"/>
    <property type="match status" value="1"/>
</dbReference>
<dbReference type="Gene3D" id="3.30.70.20">
    <property type="match status" value="1"/>
</dbReference>
<dbReference type="SUPFAM" id="SSF52343">
    <property type="entry name" value="Ferredoxin reductase-like, C-terminal NADP-linked domain"/>
    <property type="match status" value="1"/>
</dbReference>
<dbReference type="eggNOG" id="COG1018">
    <property type="taxonomic scope" value="Bacteria"/>
</dbReference>
<name>K2N9Q3_9HYPH</name>
<evidence type="ECO:0000256" key="6">
    <source>
        <dbReference type="ARBA" id="ARBA00023014"/>
    </source>
</evidence>
<evidence type="ECO:0000259" key="9">
    <source>
        <dbReference type="PROSITE" id="PS51379"/>
    </source>
</evidence>
<dbReference type="Gene3D" id="3.10.20.30">
    <property type="match status" value="1"/>
</dbReference>